<evidence type="ECO:0008006" key="3">
    <source>
        <dbReference type="Google" id="ProtNLM"/>
    </source>
</evidence>
<proteinExistence type="predicted"/>
<dbReference type="OrthoDB" id="5866325at2"/>
<dbReference type="AlphaFoldDB" id="A0A4R1B843"/>
<protein>
    <recommendedName>
        <fullName evidence="3">Lipoprotein</fullName>
    </recommendedName>
</protein>
<evidence type="ECO:0000313" key="2">
    <source>
        <dbReference type="Proteomes" id="UP000295443"/>
    </source>
</evidence>
<keyword evidence="2" id="KW-1185">Reference proteome</keyword>
<sequence>MPHRIPRVYFLVAAAVLLAGCADNAIQRKSGSPSERPFTIENLAKTDIDMVCELTQREVVAGLRRLTLKLYRRNPAEHRKAGYDNPERAAAAIFSAMANWETSGVSRVDWAESLRLAFNENYAGDRVHAYMLALTVMVMASYHHHTQFYMTDELSAQSLYNSARNLETAVWKLGHARKADGSLFLLSNATGEEGQNLSFEREFGKLIAEQDLLGLIMEDKNNRAINRVIQNVASFVLLPV</sequence>
<gene>
    <name evidence="1" type="ORF">EZJ19_10325</name>
</gene>
<accession>A0A4R1B843</accession>
<name>A0A4R1B843_9PROT</name>
<dbReference type="RefSeq" id="WP_131447277.1">
    <property type="nucleotide sequence ID" value="NZ_SJZB01000039.1"/>
</dbReference>
<organism evidence="1 2">
    <name type="scientific">Parasulfuritortus cantonensis</name>
    <dbReference type="NCBI Taxonomy" id="2528202"/>
    <lineage>
        <taxon>Bacteria</taxon>
        <taxon>Pseudomonadati</taxon>
        <taxon>Pseudomonadota</taxon>
        <taxon>Betaproteobacteria</taxon>
        <taxon>Nitrosomonadales</taxon>
        <taxon>Thiobacillaceae</taxon>
        <taxon>Parasulfuritortus</taxon>
    </lineage>
</organism>
<reference evidence="1 2" key="1">
    <citation type="submission" date="2019-03" db="EMBL/GenBank/DDBJ databases">
        <title>Genome sequence of Thiobacillaceae bacterium LSR1, a sulfur-oxidizing bacterium isolated from freshwater sediment.</title>
        <authorList>
            <person name="Li S."/>
        </authorList>
    </citation>
    <scope>NUCLEOTIDE SEQUENCE [LARGE SCALE GENOMIC DNA]</scope>
    <source>
        <strain evidence="1 2">LSR1</strain>
    </source>
</reference>
<dbReference type="Proteomes" id="UP000295443">
    <property type="component" value="Unassembled WGS sequence"/>
</dbReference>
<dbReference type="PROSITE" id="PS51257">
    <property type="entry name" value="PROKAR_LIPOPROTEIN"/>
    <property type="match status" value="1"/>
</dbReference>
<comment type="caution">
    <text evidence="1">The sequence shown here is derived from an EMBL/GenBank/DDBJ whole genome shotgun (WGS) entry which is preliminary data.</text>
</comment>
<dbReference type="EMBL" id="SJZB01000039">
    <property type="protein sequence ID" value="TCJ13437.1"/>
    <property type="molecule type" value="Genomic_DNA"/>
</dbReference>
<evidence type="ECO:0000313" key="1">
    <source>
        <dbReference type="EMBL" id="TCJ13437.1"/>
    </source>
</evidence>